<keyword evidence="2" id="KW-1185">Reference proteome</keyword>
<dbReference type="AlphaFoldDB" id="A0A7V8NRJ5"/>
<name>A0A7V8NRJ5_9BACT</name>
<evidence type="ECO:0000313" key="2">
    <source>
        <dbReference type="Proteomes" id="UP000567293"/>
    </source>
</evidence>
<protein>
    <submittedName>
        <fullName evidence="1">Uncharacterized protein</fullName>
    </submittedName>
</protein>
<proteinExistence type="predicted"/>
<gene>
    <name evidence="1" type="ORF">HRJ53_14275</name>
</gene>
<evidence type="ECO:0000313" key="1">
    <source>
        <dbReference type="EMBL" id="MBA0086150.1"/>
    </source>
</evidence>
<dbReference type="EMBL" id="JACDQQ010001372">
    <property type="protein sequence ID" value="MBA0086150.1"/>
    <property type="molecule type" value="Genomic_DNA"/>
</dbReference>
<reference evidence="1" key="1">
    <citation type="submission" date="2020-06" db="EMBL/GenBank/DDBJ databases">
        <title>Legume-microbial interactions unlock mineral nutrients during tropical forest succession.</title>
        <authorList>
            <person name="Epihov D.Z."/>
        </authorList>
    </citation>
    <scope>NUCLEOTIDE SEQUENCE [LARGE SCALE GENOMIC DNA]</scope>
    <source>
        <strain evidence="1">Pan2503</strain>
    </source>
</reference>
<dbReference type="Proteomes" id="UP000567293">
    <property type="component" value="Unassembled WGS sequence"/>
</dbReference>
<organism evidence="1 2">
    <name type="scientific">Candidatus Acidiferrum panamense</name>
    <dbReference type="NCBI Taxonomy" id="2741543"/>
    <lineage>
        <taxon>Bacteria</taxon>
        <taxon>Pseudomonadati</taxon>
        <taxon>Acidobacteriota</taxon>
        <taxon>Terriglobia</taxon>
        <taxon>Candidatus Acidiferrales</taxon>
        <taxon>Candidatus Acidiferrum</taxon>
    </lineage>
</organism>
<comment type="caution">
    <text evidence="1">The sequence shown here is derived from an EMBL/GenBank/DDBJ whole genome shotgun (WGS) entry which is preliminary data.</text>
</comment>
<accession>A0A7V8NRJ5</accession>
<sequence length="162" mass="18363">MPIRQEKLQVSIPVYDDENGEQWVFPSERYESDIDPTAGDHKGVYHKWLNRNTAFGEVDQAMPLPGDRLARLNIIPPTEIREPCHEESGFPLSRRAGESDVSGYIARAEALRDGFTHCPMVATDDQYTGQHADLFYGTPIGKNDAGDVYESFAERNNYLDRE</sequence>